<keyword evidence="3" id="KW-1185">Reference proteome</keyword>
<proteinExistence type="predicted"/>
<evidence type="ECO:0000313" key="3">
    <source>
        <dbReference type="Proteomes" id="UP001044222"/>
    </source>
</evidence>
<evidence type="ECO:0000313" key="2">
    <source>
        <dbReference type="EMBL" id="KAG5856654.1"/>
    </source>
</evidence>
<feature type="region of interest" description="Disordered" evidence="1">
    <location>
        <begin position="1"/>
        <end position="25"/>
    </location>
</feature>
<feature type="compositionally biased region" description="Low complexity" evidence="1">
    <location>
        <begin position="58"/>
        <end position="69"/>
    </location>
</feature>
<name>A0A9D3MWN1_ANGAN</name>
<dbReference type="EMBL" id="JAFIRN010000001">
    <property type="protein sequence ID" value="KAG5856654.1"/>
    <property type="molecule type" value="Genomic_DNA"/>
</dbReference>
<reference evidence="2" key="1">
    <citation type="submission" date="2021-01" db="EMBL/GenBank/DDBJ databases">
        <title>A chromosome-scale assembly of European eel, Anguilla anguilla.</title>
        <authorList>
            <person name="Henkel C."/>
            <person name="Jong-Raadsen S.A."/>
            <person name="Dufour S."/>
            <person name="Weltzien F.-A."/>
            <person name="Palstra A.P."/>
            <person name="Pelster B."/>
            <person name="Spaink H.P."/>
            <person name="Van Den Thillart G.E."/>
            <person name="Jansen H."/>
            <person name="Zahm M."/>
            <person name="Klopp C."/>
            <person name="Cedric C."/>
            <person name="Louis A."/>
            <person name="Berthelot C."/>
            <person name="Parey E."/>
            <person name="Roest Crollius H."/>
            <person name="Montfort J."/>
            <person name="Robinson-Rechavi M."/>
            <person name="Bucao C."/>
            <person name="Bouchez O."/>
            <person name="Gislard M."/>
            <person name="Lluch J."/>
            <person name="Milhes M."/>
            <person name="Lampietro C."/>
            <person name="Lopez Roques C."/>
            <person name="Donnadieu C."/>
            <person name="Braasch I."/>
            <person name="Desvignes T."/>
            <person name="Postlethwait J."/>
            <person name="Bobe J."/>
            <person name="Guiguen Y."/>
            <person name="Dirks R."/>
        </authorList>
    </citation>
    <scope>NUCLEOTIDE SEQUENCE</scope>
    <source>
        <strain evidence="2">Tag_6206</strain>
        <tissue evidence="2">Liver</tissue>
    </source>
</reference>
<gene>
    <name evidence="2" type="ORF">ANANG_G00010200</name>
</gene>
<dbReference type="AlphaFoldDB" id="A0A9D3MWN1"/>
<feature type="region of interest" description="Disordered" evidence="1">
    <location>
        <begin position="49"/>
        <end position="73"/>
    </location>
</feature>
<comment type="caution">
    <text evidence="2">The sequence shown here is derived from an EMBL/GenBank/DDBJ whole genome shotgun (WGS) entry which is preliminary data.</text>
</comment>
<dbReference type="Proteomes" id="UP001044222">
    <property type="component" value="Unassembled WGS sequence"/>
</dbReference>
<accession>A0A9D3MWN1</accession>
<evidence type="ECO:0000256" key="1">
    <source>
        <dbReference type="SAM" id="MobiDB-lite"/>
    </source>
</evidence>
<organism evidence="2 3">
    <name type="scientific">Anguilla anguilla</name>
    <name type="common">European freshwater eel</name>
    <name type="synonym">Muraena anguilla</name>
    <dbReference type="NCBI Taxonomy" id="7936"/>
    <lineage>
        <taxon>Eukaryota</taxon>
        <taxon>Metazoa</taxon>
        <taxon>Chordata</taxon>
        <taxon>Craniata</taxon>
        <taxon>Vertebrata</taxon>
        <taxon>Euteleostomi</taxon>
        <taxon>Actinopterygii</taxon>
        <taxon>Neopterygii</taxon>
        <taxon>Teleostei</taxon>
        <taxon>Anguilliformes</taxon>
        <taxon>Anguillidae</taxon>
        <taxon>Anguilla</taxon>
    </lineage>
</organism>
<sequence>MMAGILGRMKAASRGQPCRSPSQGQLRHLKAGSYPLLFPSVISGLAPPLLPRMPSHPPSSAGSTPSPASEYPQSALSPSLLHVAMKHLWLFPVVGW</sequence>
<protein>
    <submittedName>
        <fullName evidence="2">Uncharacterized protein</fullName>
    </submittedName>
</protein>